<feature type="domain" description="Methyltransferase type 11" evidence="2">
    <location>
        <begin position="50"/>
        <end position="137"/>
    </location>
</feature>
<reference evidence="3 4" key="2">
    <citation type="journal article" date="2018" name="Plant J.">
        <title>The Physcomitrella patens chromosome-scale assembly reveals moss genome structure and evolution.</title>
        <authorList>
            <person name="Lang D."/>
            <person name="Ullrich K.K."/>
            <person name="Murat F."/>
            <person name="Fuchs J."/>
            <person name="Jenkins J."/>
            <person name="Haas F.B."/>
            <person name="Piednoel M."/>
            <person name="Gundlach H."/>
            <person name="Van Bel M."/>
            <person name="Meyberg R."/>
            <person name="Vives C."/>
            <person name="Morata J."/>
            <person name="Symeonidi A."/>
            <person name="Hiss M."/>
            <person name="Muchero W."/>
            <person name="Kamisugi Y."/>
            <person name="Saleh O."/>
            <person name="Blanc G."/>
            <person name="Decker E.L."/>
            <person name="van Gessel N."/>
            <person name="Grimwood J."/>
            <person name="Hayes R.D."/>
            <person name="Graham S.W."/>
            <person name="Gunter L.E."/>
            <person name="McDaniel S.F."/>
            <person name="Hoernstein S.N.W."/>
            <person name="Larsson A."/>
            <person name="Li F.W."/>
            <person name="Perroud P.F."/>
            <person name="Phillips J."/>
            <person name="Ranjan P."/>
            <person name="Rokshar D.S."/>
            <person name="Rothfels C.J."/>
            <person name="Schneider L."/>
            <person name="Shu S."/>
            <person name="Stevenson D.W."/>
            <person name="Thummler F."/>
            <person name="Tillich M."/>
            <person name="Villarreal Aguilar J.C."/>
            <person name="Widiez T."/>
            <person name="Wong G.K."/>
            <person name="Wymore A."/>
            <person name="Zhang Y."/>
            <person name="Zimmer A.D."/>
            <person name="Quatrano R.S."/>
            <person name="Mayer K.F.X."/>
            <person name="Goodstein D."/>
            <person name="Casacuberta J.M."/>
            <person name="Vandepoele K."/>
            <person name="Reski R."/>
            <person name="Cuming A.C."/>
            <person name="Tuskan G.A."/>
            <person name="Maumus F."/>
            <person name="Salse J."/>
            <person name="Schmutz J."/>
            <person name="Rensing S.A."/>
        </authorList>
    </citation>
    <scope>NUCLEOTIDE SEQUENCE [LARGE SCALE GENOMIC DNA]</scope>
    <source>
        <strain evidence="3 4">cv. Gransden 2004</strain>
    </source>
</reference>
<dbReference type="Pfam" id="PF08241">
    <property type="entry name" value="Methyltransf_11"/>
    <property type="match status" value="1"/>
</dbReference>
<accession>A0A7I4AV39</accession>
<dbReference type="InterPro" id="IPR029063">
    <property type="entry name" value="SAM-dependent_MTases_sf"/>
</dbReference>
<evidence type="ECO:0000259" key="2">
    <source>
        <dbReference type="Pfam" id="PF08241"/>
    </source>
</evidence>
<sequence>MQDVSRLYVNDEEGGNSGAVLNRLGNVLHQLIIAHMLALHVPKGGARVVDFSVGEGRNLYYYPKDTVQVVGVNPNPKVPMLEAQAAYAKVPIRILPDVSRLPANSMDAVVSVQGMEDMSDEQVETVLRDAVRVLKPGKKTKGFEVIKYQVVLGFQDPHIVGIATKKQQTTTGAGIGKDTIPKKNKKEKVPQQTGLSDPQKIEFSGQ</sequence>
<dbReference type="PANTHER" id="PTHR45036">
    <property type="entry name" value="METHYLTRANSFERASE LIKE 7B"/>
    <property type="match status" value="1"/>
</dbReference>
<evidence type="ECO:0000256" key="1">
    <source>
        <dbReference type="SAM" id="MobiDB-lite"/>
    </source>
</evidence>
<dbReference type="GO" id="GO:0008757">
    <property type="term" value="F:S-adenosylmethionine-dependent methyltransferase activity"/>
    <property type="evidence" value="ECO:0007669"/>
    <property type="project" value="InterPro"/>
</dbReference>
<name>A0A7I4AV39_PHYPA</name>
<evidence type="ECO:0000313" key="3">
    <source>
        <dbReference type="EnsemblPlants" id="Pp3c14_26340V3.5"/>
    </source>
</evidence>
<dbReference type="Gene3D" id="3.40.50.150">
    <property type="entry name" value="Vaccinia Virus protein VP39"/>
    <property type="match status" value="1"/>
</dbReference>
<dbReference type="InterPro" id="IPR013216">
    <property type="entry name" value="Methyltransf_11"/>
</dbReference>
<reference evidence="3 4" key="1">
    <citation type="journal article" date="2008" name="Science">
        <title>The Physcomitrella genome reveals evolutionary insights into the conquest of land by plants.</title>
        <authorList>
            <person name="Rensing S."/>
            <person name="Lang D."/>
            <person name="Zimmer A."/>
            <person name="Terry A."/>
            <person name="Salamov A."/>
            <person name="Shapiro H."/>
            <person name="Nishiyama T."/>
            <person name="Perroud P.-F."/>
            <person name="Lindquist E."/>
            <person name="Kamisugi Y."/>
            <person name="Tanahashi T."/>
            <person name="Sakakibara K."/>
            <person name="Fujita T."/>
            <person name="Oishi K."/>
            <person name="Shin-I T."/>
            <person name="Kuroki Y."/>
            <person name="Toyoda A."/>
            <person name="Suzuki Y."/>
            <person name="Hashimoto A."/>
            <person name="Yamaguchi K."/>
            <person name="Sugano A."/>
            <person name="Kohara Y."/>
            <person name="Fujiyama A."/>
            <person name="Anterola A."/>
            <person name="Aoki S."/>
            <person name="Ashton N."/>
            <person name="Barbazuk W.B."/>
            <person name="Barker E."/>
            <person name="Bennetzen J."/>
            <person name="Bezanilla M."/>
            <person name="Blankenship R."/>
            <person name="Cho S.H."/>
            <person name="Dutcher S."/>
            <person name="Estelle M."/>
            <person name="Fawcett J.A."/>
            <person name="Gundlach H."/>
            <person name="Hanada K."/>
            <person name="Heyl A."/>
            <person name="Hicks K.A."/>
            <person name="Hugh J."/>
            <person name="Lohr M."/>
            <person name="Mayer K."/>
            <person name="Melkozernov A."/>
            <person name="Murata T."/>
            <person name="Nelson D."/>
            <person name="Pils B."/>
            <person name="Prigge M."/>
            <person name="Reiss B."/>
            <person name="Renner T."/>
            <person name="Rombauts S."/>
            <person name="Rushton P."/>
            <person name="Sanderfoot A."/>
            <person name="Schween G."/>
            <person name="Shiu S.-H."/>
            <person name="Stueber K."/>
            <person name="Theodoulou F.L."/>
            <person name="Tu H."/>
            <person name="Van de Peer Y."/>
            <person name="Verrier P.J."/>
            <person name="Waters E."/>
            <person name="Wood A."/>
            <person name="Yang L."/>
            <person name="Cove D."/>
            <person name="Cuming A."/>
            <person name="Hasebe M."/>
            <person name="Lucas S."/>
            <person name="Mishler D.B."/>
            <person name="Reski R."/>
            <person name="Grigoriev I."/>
            <person name="Quatrano R.S."/>
            <person name="Boore J.L."/>
        </authorList>
    </citation>
    <scope>NUCLEOTIDE SEQUENCE [LARGE SCALE GENOMIC DNA]</scope>
    <source>
        <strain evidence="3 4">cv. Gransden 2004</strain>
    </source>
</reference>
<dbReference type="InterPro" id="IPR052356">
    <property type="entry name" value="Thiol_S-MT"/>
</dbReference>
<dbReference type="Proteomes" id="UP000006727">
    <property type="component" value="Chromosome 14"/>
</dbReference>
<dbReference type="PANTHER" id="PTHR45036:SF1">
    <property type="entry name" value="METHYLTRANSFERASE LIKE 7A"/>
    <property type="match status" value="1"/>
</dbReference>
<dbReference type="EnsemblPlants" id="Pp3c14_26340V3.5">
    <property type="protein sequence ID" value="Pp3c14_26340V3.5"/>
    <property type="gene ID" value="Pp3c14_26340"/>
</dbReference>
<keyword evidence="4" id="KW-1185">Reference proteome</keyword>
<reference evidence="3" key="3">
    <citation type="submission" date="2020-12" db="UniProtKB">
        <authorList>
            <consortium name="EnsemblPlants"/>
        </authorList>
    </citation>
    <scope>IDENTIFICATION</scope>
</reference>
<dbReference type="Gramene" id="Pp3c14_26340V3.5">
    <property type="protein sequence ID" value="Pp3c14_26340V3.5"/>
    <property type="gene ID" value="Pp3c14_26340"/>
</dbReference>
<gene>
    <name evidence="3" type="primary">LOC112291881</name>
</gene>
<proteinExistence type="predicted"/>
<feature type="region of interest" description="Disordered" evidence="1">
    <location>
        <begin position="166"/>
        <end position="206"/>
    </location>
</feature>
<dbReference type="EMBL" id="ABEU02000014">
    <property type="status" value="NOT_ANNOTATED_CDS"/>
    <property type="molecule type" value="Genomic_DNA"/>
</dbReference>
<dbReference type="AlphaFoldDB" id="A0A7I4AV39"/>
<evidence type="ECO:0000313" key="4">
    <source>
        <dbReference type="Proteomes" id="UP000006727"/>
    </source>
</evidence>
<protein>
    <recommendedName>
        <fullName evidence="2">Methyltransferase type 11 domain-containing protein</fullName>
    </recommendedName>
</protein>
<dbReference type="SUPFAM" id="SSF53335">
    <property type="entry name" value="S-adenosyl-L-methionine-dependent methyltransferases"/>
    <property type="match status" value="1"/>
</dbReference>
<organism evidence="3 4">
    <name type="scientific">Physcomitrium patens</name>
    <name type="common">Spreading-leaved earth moss</name>
    <name type="synonym">Physcomitrella patens</name>
    <dbReference type="NCBI Taxonomy" id="3218"/>
    <lineage>
        <taxon>Eukaryota</taxon>
        <taxon>Viridiplantae</taxon>
        <taxon>Streptophyta</taxon>
        <taxon>Embryophyta</taxon>
        <taxon>Bryophyta</taxon>
        <taxon>Bryophytina</taxon>
        <taxon>Bryopsida</taxon>
        <taxon>Funariidae</taxon>
        <taxon>Funariales</taxon>
        <taxon>Funariaceae</taxon>
        <taxon>Physcomitrium</taxon>
    </lineage>
</organism>